<keyword evidence="4 6" id="KW-0949">S-adenosyl-L-methionine</keyword>
<keyword evidence="2 6" id="KW-0489">Methyltransferase</keyword>
<dbReference type="InterPro" id="IPR025799">
    <property type="entry name" value="Arg_MeTrfase"/>
</dbReference>
<dbReference type="GO" id="GO:0035242">
    <property type="term" value="F:protein-arginine omega-N asymmetric methyltransferase activity"/>
    <property type="evidence" value="ECO:0007669"/>
    <property type="project" value="UniProtKB-EC"/>
</dbReference>
<evidence type="ECO:0000256" key="2">
    <source>
        <dbReference type="ARBA" id="ARBA00022603"/>
    </source>
</evidence>
<dbReference type="PANTHER" id="PTHR11006:SF122">
    <property type="entry name" value="ARGININE METHYLTRANSFERASE 8"/>
    <property type="match status" value="1"/>
</dbReference>
<keyword evidence="3 6" id="KW-0808">Transferase</keyword>
<sequence>MEVENSNDSYFKSYEDLQIHKLMLSDEPRNSAYHEAIFNNKTSIEGKVVLDVGAGTGILSVFCAKAGAKTVYAVEASETYKLAADIVKENQMENIIQVIHSRIEDLTSAQIPGKVDIIVSEWMGFYLLHEGMLDSVIIARDRFLKPNGLIFPEAATIYATPCSIPSIYKYWENVHGVRMESFSRLLREEAYKKPLTEKIPPECLISEPEVATWIDLREVTSDDLNEIKLRHVAVSNKVGTYEGICLWFTCTFPFPRGPSNTEPVSLSTEPDEPETHWKQTLIVLPNSMNVEVGSPICYDLTIKRSTDSNRRYNIELIMLDPEEVQHPEFCRCFMTKCILVNAMLEKYARGEGDGAE</sequence>
<dbReference type="EC" id="2.1.1.319" evidence="1"/>
<dbReference type="Pfam" id="PF06325">
    <property type="entry name" value="PrmA"/>
    <property type="match status" value="1"/>
</dbReference>
<dbReference type="AlphaFoldDB" id="J3JT85"/>
<dbReference type="GO" id="GO:0042054">
    <property type="term" value="F:histone methyltransferase activity"/>
    <property type="evidence" value="ECO:0007669"/>
    <property type="project" value="TreeGrafter"/>
</dbReference>
<evidence type="ECO:0000259" key="7">
    <source>
        <dbReference type="Pfam" id="PF22528"/>
    </source>
</evidence>
<dbReference type="HOGENOM" id="CLU_017375_1_2_1"/>
<evidence type="ECO:0000256" key="6">
    <source>
        <dbReference type="PROSITE-ProRule" id="PRU01015"/>
    </source>
</evidence>
<organism evidence="8">
    <name type="scientific">Dendroctonus ponderosae</name>
    <name type="common">Mountain pine beetle</name>
    <dbReference type="NCBI Taxonomy" id="77166"/>
    <lineage>
        <taxon>Eukaryota</taxon>
        <taxon>Metazoa</taxon>
        <taxon>Ecdysozoa</taxon>
        <taxon>Arthropoda</taxon>
        <taxon>Hexapoda</taxon>
        <taxon>Insecta</taxon>
        <taxon>Pterygota</taxon>
        <taxon>Neoptera</taxon>
        <taxon>Endopterygota</taxon>
        <taxon>Coleoptera</taxon>
        <taxon>Polyphaga</taxon>
        <taxon>Cucujiformia</taxon>
        <taxon>Curculionidae</taxon>
        <taxon>Scolytinae</taxon>
        <taxon>Dendroctonus</taxon>
    </lineage>
</organism>
<dbReference type="Gene3D" id="2.70.160.11">
    <property type="entry name" value="Hnrnp arginine n-methyltransferase1"/>
    <property type="match status" value="1"/>
</dbReference>
<dbReference type="Gene3D" id="3.40.50.150">
    <property type="entry name" value="Vaccinia Virus protein VP39"/>
    <property type="match status" value="1"/>
</dbReference>
<dbReference type="SUPFAM" id="SSF53335">
    <property type="entry name" value="S-adenosyl-L-methionine-dependent methyltransferases"/>
    <property type="match status" value="1"/>
</dbReference>
<evidence type="ECO:0000256" key="1">
    <source>
        <dbReference type="ARBA" id="ARBA00011925"/>
    </source>
</evidence>
<evidence type="ECO:0000256" key="4">
    <source>
        <dbReference type="ARBA" id="ARBA00022691"/>
    </source>
</evidence>
<comment type="catalytic activity">
    <reaction evidence="5">
        <text>L-arginyl-[protein] + S-adenosyl-L-methionine = N(omega)-methyl-L-arginyl-[protein] + S-adenosyl-L-homocysteine + H(+)</text>
        <dbReference type="Rhea" id="RHEA:48100"/>
        <dbReference type="Rhea" id="RHEA-COMP:10532"/>
        <dbReference type="Rhea" id="RHEA-COMP:11990"/>
        <dbReference type="ChEBI" id="CHEBI:15378"/>
        <dbReference type="ChEBI" id="CHEBI:29965"/>
        <dbReference type="ChEBI" id="CHEBI:57856"/>
        <dbReference type="ChEBI" id="CHEBI:59789"/>
        <dbReference type="ChEBI" id="CHEBI:65280"/>
    </reaction>
    <physiologicalReaction direction="left-to-right" evidence="5">
        <dbReference type="Rhea" id="RHEA:48101"/>
    </physiologicalReaction>
</comment>
<dbReference type="InterPro" id="IPR055135">
    <property type="entry name" value="PRMT_dom"/>
</dbReference>
<name>J3JT85_DENPD</name>
<protein>
    <recommendedName>
        <fullName evidence="1">type I protein arginine methyltransferase</fullName>
        <ecNumber evidence="1">2.1.1.319</ecNumber>
    </recommendedName>
</protein>
<dbReference type="OrthoDB" id="7848332at2759"/>
<accession>J3JT85</accession>
<proteinExistence type="evidence at transcript level"/>
<reference evidence="8" key="1">
    <citation type="journal article" date="2012" name="Insect Biochem. Mol. Biol.">
        <title>Transcriptome and full-length cDNA resources for the mountain pine beetle, Dendroctonus ponderosae Hopkins, a major insect pest of pine forests.</title>
        <authorList>
            <person name="Keeling C.I."/>
            <person name="Henderson H."/>
            <person name="Li M."/>
            <person name="Yuen M."/>
            <person name="Clark E.L."/>
            <person name="Fraser J.D."/>
            <person name="Huber D.P."/>
            <person name="Liao N.Y."/>
            <person name="Roderick Docking T."/>
            <person name="Birol I."/>
            <person name="Chan S.K."/>
            <person name="Taylor G.A."/>
            <person name="Palmquist D."/>
            <person name="Jones S.J."/>
            <person name="Bohlmann J."/>
        </authorList>
    </citation>
    <scope>NUCLEOTIDE SEQUENCE</scope>
    <source>
        <tissue evidence="8">Heads</tissue>
    </source>
</reference>
<dbReference type="Pfam" id="PF22528">
    <property type="entry name" value="PRMT_C"/>
    <property type="match status" value="1"/>
</dbReference>
<evidence type="ECO:0000256" key="5">
    <source>
        <dbReference type="ARBA" id="ARBA00049303"/>
    </source>
</evidence>
<dbReference type="GO" id="GO:0032259">
    <property type="term" value="P:methylation"/>
    <property type="evidence" value="ECO:0007669"/>
    <property type="project" value="UniProtKB-KW"/>
</dbReference>
<evidence type="ECO:0000313" key="8">
    <source>
        <dbReference type="EMBL" id="AEE61405.1"/>
    </source>
</evidence>
<dbReference type="InterPro" id="IPR029063">
    <property type="entry name" value="SAM-dependent_MTases_sf"/>
</dbReference>
<dbReference type="GO" id="GO:0035241">
    <property type="term" value="F:protein-arginine omega-N monomethyltransferase activity"/>
    <property type="evidence" value="ECO:0007669"/>
    <property type="project" value="TreeGrafter"/>
</dbReference>
<dbReference type="FunFam" id="3.40.50.150:FF:000003">
    <property type="entry name" value="Blast:Protein arginine N-methyltransferase 1"/>
    <property type="match status" value="1"/>
</dbReference>
<evidence type="ECO:0000256" key="3">
    <source>
        <dbReference type="ARBA" id="ARBA00022679"/>
    </source>
</evidence>
<dbReference type="PANTHER" id="PTHR11006">
    <property type="entry name" value="PROTEIN ARGININE N-METHYLTRANSFERASE"/>
    <property type="match status" value="1"/>
</dbReference>
<dbReference type="PROSITE" id="PS51678">
    <property type="entry name" value="SAM_MT_PRMT"/>
    <property type="match status" value="1"/>
</dbReference>
<feature type="domain" description="Protein arginine N-methyltransferase" evidence="7">
    <location>
        <begin position="154"/>
        <end position="316"/>
    </location>
</feature>
<dbReference type="EMBL" id="BT126441">
    <property type="protein sequence ID" value="AEE61405.1"/>
    <property type="molecule type" value="mRNA"/>
</dbReference>
<dbReference type="CDD" id="cd02440">
    <property type="entry name" value="AdoMet_MTases"/>
    <property type="match status" value="1"/>
</dbReference>
<dbReference type="GO" id="GO:0005634">
    <property type="term" value="C:nucleus"/>
    <property type="evidence" value="ECO:0007669"/>
    <property type="project" value="TreeGrafter"/>
</dbReference>